<dbReference type="OMA" id="TRPPWER"/>
<dbReference type="GeneID" id="28975746"/>
<feature type="compositionally biased region" description="Low complexity" evidence="1">
    <location>
        <begin position="24"/>
        <end position="42"/>
    </location>
</feature>
<dbReference type="InterPro" id="IPR013933">
    <property type="entry name" value="CRC_Rsc7/Swp82"/>
</dbReference>
<proteinExistence type="predicted"/>
<dbReference type="EMBL" id="KQ474086">
    <property type="protein sequence ID" value="KPV72586.1"/>
    <property type="molecule type" value="Genomic_DNA"/>
</dbReference>
<feature type="compositionally biased region" description="Polar residues" evidence="1">
    <location>
        <begin position="82"/>
        <end position="96"/>
    </location>
</feature>
<dbReference type="Proteomes" id="UP000053890">
    <property type="component" value="Unassembled WGS sequence"/>
</dbReference>
<keyword evidence="3" id="KW-1185">Reference proteome</keyword>
<evidence type="ECO:0000313" key="2">
    <source>
        <dbReference type="EMBL" id="KPV72586.1"/>
    </source>
</evidence>
<gene>
    <name evidence="2" type="ORF">RHOBADRAFT_50250</name>
</gene>
<feature type="compositionally biased region" description="Low complexity" evidence="1">
    <location>
        <begin position="458"/>
        <end position="505"/>
    </location>
</feature>
<accession>A0A0P9EH01</accession>
<evidence type="ECO:0000256" key="1">
    <source>
        <dbReference type="SAM" id="MobiDB-lite"/>
    </source>
</evidence>
<feature type="region of interest" description="Disordered" evidence="1">
    <location>
        <begin position="1"/>
        <end position="109"/>
    </location>
</feature>
<dbReference type="AlphaFoldDB" id="A0A0P9EH01"/>
<dbReference type="RefSeq" id="XP_018268635.1">
    <property type="nucleotide sequence ID" value="XM_018415298.1"/>
</dbReference>
<protein>
    <submittedName>
        <fullName evidence="2">Uncharacterized protein</fullName>
    </submittedName>
</protein>
<dbReference type="OrthoDB" id="5598844at2759"/>
<feature type="region of interest" description="Disordered" evidence="1">
    <location>
        <begin position="445"/>
        <end position="524"/>
    </location>
</feature>
<organism evidence="2 3">
    <name type="scientific">Rhodotorula graminis (strain WP1)</name>
    <dbReference type="NCBI Taxonomy" id="578459"/>
    <lineage>
        <taxon>Eukaryota</taxon>
        <taxon>Fungi</taxon>
        <taxon>Dikarya</taxon>
        <taxon>Basidiomycota</taxon>
        <taxon>Pucciniomycotina</taxon>
        <taxon>Microbotryomycetes</taxon>
        <taxon>Sporidiobolales</taxon>
        <taxon>Sporidiobolaceae</taxon>
        <taxon>Rhodotorula</taxon>
    </lineage>
</organism>
<name>A0A0P9EH01_RHOGW</name>
<dbReference type="Pfam" id="PF08624">
    <property type="entry name" value="CRC_subunit"/>
    <property type="match status" value="1"/>
</dbReference>
<feature type="compositionally biased region" description="Polar residues" evidence="1">
    <location>
        <begin position="43"/>
        <end position="66"/>
    </location>
</feature>
<sequence length="661" mass="71009">MPRSDSEGSLYEPDGTPPAPTRQPAPRVARDASSLLDFSSLDPTNTVPPSRATSQIPTGANSSQVGTPLGSDLIDDREGDDSQQASQRVSTAEQTPDPQPQPPKRSRALNFLKKKEPKTSITIKGVTYQIRDDEILLPDDPRGEAKIDHLGNLLGGKSLPPSHRQWKVHTFTSPLRQNPNRVYILSIDAARAAGFRDSLYFFRRNPMIHKLTCNQEEKDRLIELGRLSGNLKSRAVTMVAARNVFKVMGATFLQGGKYVVDDYYEDKSIAAGHKPGEPAFIEAYDPDKDTGTLATSKGNAPPGATSLGLNHLIGHPGKPKVPGAELLPVGGGAGYTATFGGTGMQPFGRAWDPQAKKAKPAPHLTWSNWMLEYAQNVRDENARLAVVRRGNVGQVQVGLGVEENEDDCWEWVEEEYDDVDEDEVKPPVAAAAAAVDAAAPPVPGFSNGLPSLPPPSAASPHPLAATAPSPATAAVDPSLASPFPSSSLPGSPFPSTAAASSAPAVPSAPSPAPAPVAHAPRPKKRRLVRVYTPIRGVYDPETNVPHVYRATQPRRVVEFAQVEKRPRLSDEGEGEGERRAAMDMELDGEDGEEEARRREAARRAGLASVELVSDPRAWALEVEGEGRTMVEAALASRVGREDLVPGTWDFLELARREGLAV</sequence>
<reference evidence="2 3" key="1">
    <citation type="journal article" date="2015" name="Front. Microbiol.">
        <title>Genome sequence of the plant growth promoting endophytic yeast Rhodotorula graminis WP1.</title>
        <authorList>
            <person name="Firrincieli A."/>
            <person name="Otillar R."/>
            <person name="Salamov A."/>
            <person name="Schmutz J."/>
            <person name="Khan Z."/>
            <person name="Redman R.S."/>
            <person name="Fleck N.D."/>
            <person name="Lindquist E."/>
            <person name="Grigoriev I.V."/>
            <person name="Doty S.L."/>
        </authorList>
    </citation>
    <scope>NUCLEOTIDE SEQUENCE [LARGE SCALE GENOMIC DNA]</scope>
    <source>
        <strain evidence="2 3">WP1</strain>
    </source>
</reference>
<evidence type="ECO:0000313" key="3">
    <source>
        <dbReference type="Proteomes" id="UP000053890"/>
    </source>
</evidence>
<feature type="region of interest" description="Disordered" evidence="1">
    <location>
        <begin position="586"/>
        <end position="605"/>
    </location>
</feature>
<dbReference type="STRING" id="578459.A0A0P9EH01"/>